<dbReference type="OrthoDB" id="663011at2"/>
<feature type="domain" description="Cyclic nucleotide-binding" evidence="1">
    <location>
        <begin position="38"/>
        <end position="120"/>
    </location>
</feature>
<dbReference type="InterPro" id="IPR018490">
    <property type="entry name" value="cNMP-bd_dom_sf"/>
</dbReference>
<keyword evidence="3" id="KW-1185">Reference proteome</keyword>
<dbReference type="SUPFAM" id="SSF51206">
    <property type="entry name" value="cAMP-binding domain-like"/>
    <property type="match status" value="1"/>
</dbReference>
<sequence length="202" mass="23407">MVAGNSHFGNIKDLVMRCVILNISEWEAFKESFTLIKVPAKKILLKKGQVAHHLYFVNHGILRLYYINSRGEDITAFFFKEKLFAGSYESFILQKPSLQQIEALEDTELLSISFDKLQELYKEIPKINILTRVITEQRFITGQEIFSSFILKTAEERYVLFSEKHPDLLLRVPLQYVASFLGMTAVSLSRIRRRLIKSSLIS</sequence>
<evidence type="ECO:0000313" key="3">
    <source>
        <dbReference type="Proteomes" id="UP000245379"/>
    </source>
</evidence>
<dbReference type="Gene3D" id="2.60.120.10">
    <property type="entry name" value="Jelly Rolls"/>
    <property type="match status" value="1"/>
</dbReference>
<dbReference type="EMBL" id="QGNZ01000004">
    <property type="protein sequence ID" value="PWS26122.1"/>
    <property type="molecule type" value="Genomic_DNA"/>
</dbReference>
<dbReference type="InterPro" id="IPR000595">
    <property type="entry name" value="cNMP-bd_dom"/>
</dbReference>
<evidence type="ECO:0000313" key="2">
    <source>
        <dbReference type="EMBL" id="PWS26122.1"/>
    </source>
</evidence>
<accession>A0A317EHI8</accession>
<dbReference type="CDD" id="cd00038">
    <property type="entry name" value="CAP_ED"/>
    <property type="match status" value="1"/>
</dbReference>
<dbReference type="Proteomes" id="UP000245379">
    <property type="component" value="Unassembled WGS sequence"/>
</dbReference>
<dbReference type="PROSITE" id="PS50042">
    <property type="entry name" value="CNMP_BINDING_3"/>
    <property type="match status" value="1"/>
</dbReference>
<dbReference type="InterPro" id="IPR014710">
    <property type="entry name" value="RmlC-like_jellyroll"/>
</dbReference>
<gene>
    <name evidence="2" type="ORF">DHW03_15100</name>
</gene>
<organism evidence="2 3">
    <name type="scientific">Pedobacter yonginense</name>
    <dbReference type="NCBI Taxonomy" id="651869"/>
    <lineage>
        <taxon>Bacteria</taxon>
        <taxon>Pseudomonadati</taxon>
        <taxon>Bacteroidota</taxon>
        <taxon>Sphingobacteriia</taxon>
        <taxon>Sphingobacteriales</taxon>
        <taxon>Sphingobacteriaceae</taxon>
        <taxon>Pedobacter</taxon>
    </lineage>
</organism>
<proteinExistence type="predicted"/>
<evidence type="ECO:0000259" key="1">
    <source>
        <dbReference type="PROSITE" id="PS50042"/>
    </source>
</evidence>
<protein>
    <submittedName>
        <fullName evidence="2">Crp/Fnr family transcriptional regulator</fullName>
    </submittedName>
</protein>
<comment type="caution">
    <text evidence="2">The sequence shown here is derived from an EMBL/GenBank/DDBJ whole genome shotgun (WGS) entry which is preliminary data.</text>
</comment>
<name>A0A317EHI8_9SPHI</name>
<reference evidence="2 3" key="1">
    <citation type="submission" date="2018-05" db="EMBL/GenBank/DDBJ databases">
        <title>Pedobacter paludis sp. nov., isolated from wetland soil.</title>
        <authorList>
            <person name="Zhang Y."/>
            <person name="Wang G."/>
        </authorList>
    </citation>
    <scope>NUCLEOTIDE SEQUENCE [LARGE SCALE GENOMIC DNA]</scope>
    <source>
        <strain evidence="2 3">KCTC22721</strain>
    </source>
</reference>
<dbReference type="AlphaFoldDB" id="A0A317EHI8"/>
<dbReference type="Pfam" id="PF00027">
    <property type="entry name" value="cNMP_binding"/>
    <property type="match status" value="1"/>
</dbReference>